<name>X1K539_9ZZZZ</name>
<protein>
    <submittedName>
        <fullName evidence="1">Uncharacterized protein</fullName>
    </submittedName>
</protein>
<proteinExistence type="predicted"/>
<organism evidence="1">
    <name type="scientific">marine sediment metagenome</name>
    <dbReference type="NCBI Taxonomy" id="412755"/>
    <lineage>
        <taxon>unclassified sequences</taxon>
        <taxon>metagenomes</taxon>
        <taxon>ecological metagenomes</taxon>
    </lineage>
</organism>
<dbReference type="EMBL" id="BARV01002032">
    <property type="protein sequence ID" value="GAI02137.1"/>
    <property type="molecule type" value="Genomic_DNA"/>
</dbReference>
<sequence>MIDVTDLVSKIGQGISASDRFQVEAKFVQQTNGNNNPDYVEWERVILTVTYAEK</sequence>
<reference evidence="1" key="1">
    <citation type="journal article" date="2014" name="Front. Microbiol.">
        <title>High frequency of phylogenetically diverse reductive dehalogenase-homologous genes in deep subseafloor sedimentary metagenomes.</title>
        <authorList>
            <person name="Kawai M."/>
            <person name="Futagami T."/>
            <person name="Toyoda A."/>
            <person name="Takaki Y."/>
            <person name="Nishi S."/>
            <person name="Hori S."/>
            <person name="Arai W."/>
            <person name="Tsubouchi T."/>
            <person name="Morono Y."/>
            <person name="Uchiyama I."/>
            <person name="Ito T."/>
            <person name="Fujiyama A."/>
            <person name="Inagaki F."/>
            <person name="Takami H."/>
        </authorList>
    </citation>
    <scope>NUCLEOTIDE SEQUENCE</scope>
    <source>
        <strain evidence="1">Expedition CK06-06</strain>
    </source>
</reference>
<accession>X1K539</accession>
<comment type="caution">
    <text evidence="1">The sequence shown here is derived from an EMBL/GenBank/DDBJ whole genome shotgun (WGS) entry which is preliminary data.</text>
</comment>
<evidence type="ECO:0000313" key="1">
    <source>
        <dbReference type="EMBL" id="GAI02137.1"/>
    </source>
</evidence>
<dbReference type="AlphaFoldDB" id="X1K539"/>
<gene>
    <name evidence="1" type="ORF">S06H3_05471</name>
</gene>